<feature type="compositionally biased region" description="Basic and acidic residues" evidence="1">
    <location>
        <begin position="2524"/>
        <end position="2534"/>
    </location>
</feature>
<feature type="domain" description="Cell morphogenesis central region" evidence="4">
    <location>
        <begin position="1659"/>
        <end position="1719"/>
    </location>
</feature>
<feature type="domain" description="Cell morphogenesis protein N-terminal" evidence="2">
    <location>
        <begin position="176"/>
        <end position="579"/>
    </location>
</feature>
<feature type="domain" description="Protein furry C-terminal" evidence="5">
    <location>
        <begin position="2622"/>
        <end position="2914"/>
    </location>
</feature>
<dbReference type="PANTHER" id="PTHR12295:SF30">
    <property type="entry name" value="PROTEIN FURRY"/>
    <property type="match status" value="1"/>
</dbReference>
<name>A0AAD9KET6_9ANNE</name>
<dbReference type="Pfam" id="PF19421">
    <property type="entry name" value="Fry_C"/>
    <property type="match status" value="2"/>
</dbReference>
<feature type="compositionally biased region" description="Low complexity" evidence="1">
    <location>
        <begin position="2573"/>
        <end position="2591"/>
    </location>
</feature>
<dbReference type="InterPro" id="IPR039867">
    <property type="entry name" value="Furry/Tao3/Mor2"/>
</dbReference>
<comment type="caution">
    <text evidence="6">The sequence shown here is derived from an EMBL/GenBank/DDBJ whole genome shotgun (WGS) entry which is preliminary data.</text>
</comment>
<protein>
    <recommendedName>
        <fullName evidence="8">Protein furry</fullName>
    </recommendedName>
</protein>
<feature type="compositionally biased region" description="Polar residues" evidence="1">
    <location>
        <begin position="2598"/>
        <end position="2607"/>
    </location>
</feature>
<evidence type="ECO:0000259" key="5">
    <source>
        <dbReference type="Pfam" id="PF19421"/>
    </source>
</evidence>
<evidence type="ECO:0000259" key="3">
    <source>
        <dbReference type="Pfam" id="PF14225"/>
    </source>
</evidence>
<feature type="compositionally biased region" description="Polar residues" evidence="1">
    <location>
        <begin position="1532"/>
        <end position="1551"/>
    </location>
</feature>
<dbReference type="GO" id="GO:0031175">
    <property type="term" value="P:neuron projection development"/>
    <property type="evidence" value="ECO:0007669"/>
    <property type="project" value="TreeGrafter"/>
</dbReference>
<dbReference type="EMBL" id="JAODUP010000003">
    <property type="protein sequence ID" value="KAK2170359.1"/>
    <property type="molecule type" value="Genomic_DNA"/>
</dbReference>
<feature type="region of interest" description="Disordered" evidence="1">
    <location>
        <begin position="2569"/>
        <end position="2607"/>
    </location>
</feature>
<accession>A0AAD9KET6</accession>
<feature type="domain" description="Protein furry C-terminal" evidence="5">
    <location>
        <begin position="2344"/>
        <end position="2601"/>
    </location>
</feature>
<dbReference type="PANTHER" id="PTHR12295">
    <property type="entry name" value="FURRY-RELATED"/>
    <property type="match status" value="1"/>
</dbReference>
<feature type="domain" description="Cell morphogenesis central region" evidence="4">
    <location>
        <begin position="1194"/>
        <end position="1563"/>
    </location>
</feature>
<dbReference type="SUPFAM" id="SSF48371">
    <property type="entry name" value="ARM repeat"/>
    <property type="match status" value="2"/>
</dbReference>
<proteinExistence type="predicted"/>
<dbReference type="InterPro" id="IPR029473">
    <property type="entry name" value="MOR2-PAG1_mid"/>
</dbReference>
<organism evidence="6 7">
    <name type="scientific">Paralvinella palmiformis</name>
    <dbReference type="NCBI Taxonomy" id="53620"/>
    <lineage>
        <taxon>Eukaryota</taxon>
        <taxon>Metazoa</taxon>
        <taxon>Spiralia</taxon>
        <taxon>Lophotrochozoa</taxon>
        <taxon>Annelida</taxon>
        <taxon>Polychaeta</taxon>
        <taxon>Sedentaria</taxon>
        <taxon>Canalipalpata</taxon>
        <taxon>Terebellida</taxon>
        <taxon>Terebelliformia</taxon>
        <taxon>Alvinellidae</taxon>
        <taxon>Paralvinella</taxon>
    </lineage>
</organism>
<dbReference type="Proteomes" id="UP001208570">
    <property type="component" value="Unassembled WGS sequence"/>
</dbReference>
<evidence type="ECO:0008006" key="8">
    <source>
        <dbReference type="Google" id="ProtNLM"/>
    </source>
</evidence>
<gene>
    <name evidence="6" type="ORF">LSH36_3g19118</name>
</gene>
<evidence type="ECO:0000259" key="2">
    <source>
        <dbReference type="Pfam" id="PF14222"/>
    </source>
</evidence>
<dbReference type="Pfam" id="PF14225">
    <property type="entry name" value="MOR2-PAG1_C"/>
    <property type="match status" value="1"/>
</dbReference>
<keyword evidence="7" id="KW-1185">Reference proteome</keyword>
<dbReference type="GO" id="GO:0030427">
    <property type="term" value="C:site of polarized growth"/>
    <property type="evidence" value="ECO:0007669"/>
    <property type="project" value="TreeGrafter"/>
</dbReference>
<feature type="region of interest" description="Disordered" evidence="1">
    <location>
        <begin position="2445"/>
        <end position="2468"/>
    </location>
</feature>
<feature type="compositionally biased region" description="Polar residues" evidence="1">
    <location>
        <begin position="2455"/>
        <end position="2466"/>
    </location>
</feature>
<feature type="domain" description="Cell morphogenesis protein C-terminal" evidence="3">
    <location>
        <begin position="2055"/>
        <end position="2307"/>
    </location>
</feature>
<feature type="region of interest" description="Disordered" evidence="1">
    <location>
        <begin position="1528"/>
        <end position="1630"/>
    </location>
</feature>
<dbReference type="Pfam" id="PF14228">
    <property type="entry name" value="MOR2-PAG1_mid"/>
    <property type="match status" value="3"/>
</dbReference>
<feature type="compositionally biased region" description="Low complexity" evidence="1">
    <location>
        <begin position="1587"/>
        <end position="1602"/>
    </location>
</feature>
<evidence type="ECO:0000259" key="4">
    <source>
        <dbReference type="Pfam" id="PF14228"/>
    </source>
</evidence>
<feature type="domain" description="Cell morphogenesis protein N-terminal" evidence="2">
    <location>
        <begin position="581"/>
        <end position="675"/>
    </location>
</feature>
<feature type="compositionally biased region" description="Polar residues" evidence="1">
    <location>
        <begin position="2012"/>
        <end position="2039"/>
    </location>
</feature>
<feature type="domain" description="Cell morphogenesis central region" evidence="4">
    <location>
        <begin position="1794"/>
        <end position="1895"/>
    </location>
</feature>
<dbReference type="GO" id="GO:0005938">
    <property type="term" value="C:cell cortex"/>
    <property type="evidence" value="ECO:0007669"/>
    <property type="project" value="TreeGrafter"/>
</dbReference>
<dbReference type="InterPro" id="IPR016024">
    <property type="entry name" value="ARM-type_fold"/>
</dbReference>
<dbReference type="Pfam" id="PF14222">
    <property type="entry name" value="MOR2-PAG1_N"/>
    <property type="match status" value="2"/>
</dbReference>
<sequence length="2919" mass="328220">MCADNVVLQRFTQFSFDTAPATMSCRRLGSTQTSSFDTDTATLMSELDAEPLGPPTILPWGAVRERNYFPDTIHISPNVKPGEFVLQTLFAEFCTVAEKKIDAVLDVPNKDKPLSKLLTRGEDAQFDQLLASLGSVAENCLPSLLRVLFEWYDRQNPVDVHRQGYRSWSDKEHPCERRDLAVDFIYCLVLIEILKMLSYHPGHDELICHVINQAFRHFKYREGTQSSPNAANINVISDLYAEVIAEVAKSRFIPVRKKFMVELKELRTKDQNPFTIHSIISLLMGMKFFRVKMHPMEEFQASVQLLHDLGVYFLEVKDREIKHSLAGLFVEILLPVAAVVKNEVNVPVLKNFVEMMYTPTLDLMAKKKHTLPLFPMVTCLLCVGQKQFFLQNWPSFLTQCLSRLRDKDQKLARVALEALYRLLWVYVIRIKCESNTNTTSRLQSIVSSLFPKGSKLVMPREAPISIFVKIIQFISQERLDFAMREIIYDLLCVGKQSKAFYSPERMCIGLRAFLVIADGLQQKEGEPPMPQTMGVLPSGNTLRFKKTFINKYLSEDTARSIGMASYYSNVRKAFDAILKGAQKPKIDLFRTCVAAVPRLLPDGMTRQDLIDLFSRLTVHMDGELGKLAFQSLQNIVADLPQWRNDVLHGFVQFIQREVSDSFPHQLDQCNRRLITLLNDKADRAEHVNIHDKNDKNDVNTELSSQGIHLYSHEQIGNRNTLHTLEGFALVMLCSSKPIIKKLAVVLLKEVRNLFSILNVPKESGEPCVLDVMDKACSLIVEKVLPHLPIPEKTAALSASVVDFQWLADRTSVIWTSGSTYHTLSELAENPGVLADLFSSYDPWMESMSIFMSPDYVMGYCMTAVSHAWPILFTRLQALYIHVDPLTTVSDSRTSSILRKKVTTERDMYMNLWKNYITMGCCIAPPSQIVFEQRSISPELSTSSPDTPEKLDLHPASPGMTARELFKIIVPLIRCDLSDMRETIVSGLGHINPAAFSDLVEEIVPLIKEAIERKAENVRRKKRRDILRLALVRIFRSQACNVSVGCSIPADVIDPVSDALCQTFVEYIDGARLFLENEGDKDSQILQDIKLHFSQFIRHLIRSTPVSKRHKLLSQNLRSKLSELFSGWSGPFCLLEPTGRSKIVQIGELELACLQALAAVLCCGPVYDQSLLNDDGAIYCWLDILLGDHDDKIYQLAQETIVLLLEFNSDAQPLLEWVIDRCYTGPPEVADGCFNALAMVFNNREYPCDLHAMLNVILLNTGSPREPIHQTAIQLLHLLYKRFFLDDVIVDGELTSADDKDSVFLHHTSDRVDKGELENMLLSGPYSRSQLFLSEALARLHVELTMPIFSEITHRFQTATYPVQQNLLQYLLPWLHNMELTDPNLSSSQLLGNMLTLKELSDYSKPPLKGEGWGSPQATEMVLNNLLYITAKASVHKPSYFGDDHPKEIEELWTALVSCWPANLPIIIRYIIIVVGLAPNELLSHAKKVILYLGRTRPERLVDELMNELGTIEPLNFNVERTETPPYYRLTSLKKQQTNALSDSTQGESSETMVILNKGQIHTKRHSAEDPGKLAASESPLRTASTCSLRSEGSSNSSLNTSRMTNEGDDEPTMKLSVSGEQKRTDSPTPFPLPMPAFGGYYAPLSDMMPESSLPNPPYQRCNLAVMLLTDLVVDTVEVDWTVHLPLMLHIAFLGLDHGRQLIHEHCKRLIINLLLVLSAHNDHFSIAKIIIGNKSVNDHTSLTMPNTTGKDYAFTDGSCDSAVSTVVHTPTSINTISTDSVDSLADINSYQTTEQVAKALIEFLVTRKSGPMWSYEDITSKIHNIKSAEQLEHFLSYVLRVFVESLPLAHIEQRWAQEALHLALSCSSRHYAGRSFQVFRALHVPLTSTDLSEILSRLVETVAEQGEDMQGYVTEIMLTLNASVDNLDVEVKPLVKEIFLSTPNLNKDSRVEMRRSVTSVPLRQQVLCSPSHTRSTSYNLSVYARRAIISSPPIMENKPVAVEPRHQRHLSGDNNPSGSGPASRHSTNLSRSRSAQSLKHIQDSLGHDDKVTILAQMFWIAVSMLESDYEYEFLLAIRLLDKILEHIQPDHPECKEKLDKILQQICWSSFPGVQALLIKGCTSPVTAEPTWALLSKLSQCVTAPVVDPSQCEGFPMNVIAMLPYLVEHYEEPNRLCIEAADNVAQTCQEMSSKLDNLATVMSLYSHGTFAKDCFQWTKCVIKYLYDVYNNMNESLIAFLIEVLERGPASYQGSILKILHCIVHYMDFTSSPSQSVNSDLLRVVAKYIENPNWQEAQKILKLCVTRSSTLAAAPPSMNMTPLIDTSPIGLSAHTSFAEAEISFKKELPGRTMDFQFDQSQVSIIGSKLLNLSSPDDDGDGEDMNVERRFASEGASLSPGVSLNDSLNSGWKRPQLSQGRTRARFVNLLNCYGPRVMMPKSPSVIFSHDSPSDTLERQASTTCSSSEEVSLADGISGEMKLGDDSSGEAPLQILDSAFDFLDDQDSSCDFFGVKRHSMNLDEEEELTTKGEQRYESSDDETQSASPMEEYHNDLASCPTISYSSVLSADPDKQMTGSISGSVQSIQSTSSDVDITPGDTPESNNMSPSPTMMTVHPPLTSSYALESMWKAHVNKVMTDVSGNQAVNTFHLFAKLFQDIKNKLSEVTQEVCTLLIHPQHVKDIIQQLGNMSDLMSHEVQCPLVFVDATTLLSCGMLDKLRFSLLEIHESFETFLMRKEQTLTSVDIIHTDESQVDEVYKLHLCRSLYRLFFQLLQLFEGYSKLVHTLARACQRVEVTDLTHDVLELKDDLSKAALEMDKSSVPFQIDIHTMTKMDAERLIMDFLVGKNYIMALHHVQNLRKVFPVDIIGLHLSDDIEALLFIYCQHQAELKPGILAICQPEQDLSEVCSRLMEIKIQLFCCP</sequence>
<feature type="region of interest" description="Disordered" evidence="1">
    <location>
        <begin position="1995"/>
        <end position="2039"/>
    </location>
</feature>
<evidence type="ECO:0000313" key="6">
    <source>
        <dbReference type="EMBL" id="KAK2170359.1"/>
    </source>
</evidence>
<dbReference type="InterPro" id="IPR045842">
    <property type="entry name" value="Fry_C"/>
</dbReference>
<dbReference type="InterPro" id="IPR025481">
    <property type="entry name" value="Cell_Morphogen_C"/>
</dbReference>
<feature type="region of interest" description="Disordered" evidence="1">
    <location>
        <begin position="2519"/>
        <end position="2547"/>
    </location>
</feature>
<dbReference type="InterPro" id="IPR025614">
    <property type="entry name" value="Cell_morpho_N"/>
</dbReference>
<evidence type="ECO:0000313" key="7">
    <source>
        <dbReference type="Proteomes" id="UP001208570"/>
    </source>
</evidence>
<evidence type="ECO:0000256" key="1">
    <source>
        <dbReference type="SAM" id="MobiDB-lite"/>
    </source>
</evidence>
<dbReference type="GO" id="GO:0000902">
    <property type="term" value="P:cell morphogenesis"/>
    <property type="evidence" value="ECO:0007669"/>
    <property type="project" value="InterPro"/>
</dbReference>
<reference evidence="6" key="1">
    <citation type="journal article" date="2023" name="Mol. Biol. Evol.">
        <title>Third-Generation Sequencing Reveals the Adaptive Role of the Epigenome in Three Deep-Sea Polychaetes.</title>
        <authorList>
            <person name="Perez M."/>
            <person name="Aroh O."/>
            <person name="Sun Y."/>
            <person name="Lan Y."/>
            <person name="Juniper S.K."/>
            <person name="Young C.R."/>
            <person name="Angers B."/>
            <person name="Qian P.Y."/>
        </authorList>
    </citation>
    <scope>NUCLEOTIDE SEQUENCE</scope>
    <source>
        <strain evidence="6">P08H-3</strain>
    </source>
</reference>